<evidence type="ECO:0000256" key="2">
    <source>
        <dbReference type="ARBA" id="ARBA00004609"/>
    </source>
</evidence>
<feature type="compositionally biased region" description="Polar residues" evidence="9">
    <location>
        <begin position="274"/>
        <end position="286"/>
    </location>
</feature>
<dbReference type="EMBL" id="KC612119">
    <property type="protein sequence ID" value="AGH59550.1"/>
    <property type="molecule type" value="Genomic_DNA"/>
</dbReference>
<feature type="non-terminal residue" evidence="11">
    <location>
        <position position="1"/>
    </location>
</feature>
<dbReference type="Pfam" id="PF13206">
    <property type="entry name" value="VSG_B"/>
    <property type="match status" value="1"/>
</dbReference>
<keyword evidence="4" id="KW-0336">GPI-anchor</keyword>
<sequence length="329" mass="36491">AQGRLRRDNHSGRRLSGVSEKIRHTTKQTAMRCAKSADIDIVCQTKGVRDEIKHRTERADSLISSGRVTLAKAVYGDAAITPIQDQIKPESPLPAITPANFPWHADGDRNAVCQQAGTTAKKADMALATDMLCICLKHQAGSHNSCGSSFAPEQAAYNAGRQPAEAGAAFAKLVTECKVPNQPADLLNTTTTTPSHKRRSGNQSKHGNEPRDNCRRQHRAKHTRKEGIFLWPVRPGRRCPSLRRQRRKPRKDSAKGDMHRLQRTYEARIRHTMDQTSTQRYETATESGKRRRCGHLSRGSSSGVRNSDGKPALDEKLINPCSKRSESHV</sequence>
<keyword evidence="3" id="KW-1003">Cell membrane</keyword>
<keyword evidence="6" id="KW-0472">Membrane</keyword>
<dbReference type="InterPro" id="IPR025932">
    <property type="entry name" value="Trypano_VSG_B_N_dom"/>
</dbReference>
<feature type="domain" description="Trypanosome variant surface glycoprotein B-type N-terminal" evidence="10">
    <location>
        <begin position="22"/>
        <end position="183"/>
    </location>
</feature>
<evidence type="ECO:0000313" key="11">
    <source>
        <dbReference type="EMBL" id="AGH59550.1"/>
    </source>
</evidence>
<evidence type="ECO:0000256" key="6">
    <source>
        <dbReference type="ARBA" id="ARBA00023136"/>
    </source>
</evidence>
<comment type="function">
    <text evidence="1">VSG forms a coat on the surface of the parasite. The trypanosome evades the immune response of the host by expressing a series of antigenically distinct VSGs from an estimated 1000 VSG genes.</text>
</comment>
<feature type="compositionally biased region" description="Basic residues" evidence="9">
    <location>
        <begin position="235"/>
        <end position="250"/>
    </location>
</feature>
<protein>
    <submittedName>
        <fullName evidence="11">Variant surface glycoprotein 3519</fullName>
    </submittedName>
</protein>
<comment type="subcellular location">
    <subcellularLocation>
        <location evidence="2">Cell membrane</location>
        <topology evidence="2">Lipid-anchor</topology>
        <topology evidence="2">GPI-anchor</topology>
    </subcellularLocation>
</comment>
<name>M4T9G6_9TRYP</name>
<feature type="region of interest" description="Disordered" evidence="9">
    <location>
        <begin position="183"/>
        <end position="329"/>
    </location>
</feature>
<evidence type="ECO:0000256" key="7">
    <source>
        <dbReference type="ARBA" id="ARBA00023180"/>
    </source>
</evidence>
<evidence type="ECO:0000256" key="8">
    <source>
        <dbReference type="ARBA" id="ARBA00023288"/>
    </source>
</evidence>
<keyword evidence="8" id="KW-0449">Lipoprotein</keyword>
<feature type="compositionally biased region" description="Basic and acidic residues" evidence="9">
    <location>
        <begin position="251"/>
        <end position="273"/>
    </location>
</feature>
<evidence type="ECO:0000256" key="5">
    <source>
        <dbReference type="ARBA" id="ARBA00022729"/>
    </source>
</evidence>
<reference evidence="11" key="2">
    <citation type="journal article" date="2014" name="Mol. Biochem. Parasitol.">
        <title>Capturing the variant surface glycoprotein repertoire (the VSGnome) of Trypanosoma brucei Lister 427.</title>
        <authorList>
            <person name="Cross G.A."/>
            <person name="Kim H.S."/>
            <person name="Wickstead B."/>
        </authorList>
    </citation>
    <scope>NUCLEOTIDE SEQUENCE</scope>
    <source>
        <strain evidence="11">Lister 427</strain>
    </source>
</reference>
<keyword evidence="7" id="KW-0325">Glycoprotein</keyword>
<keyword evidence="5" id="KW-0732">Signal</keyword>
<evidence type="ECO:0000259" key="10">
    <source>
        <dbReference type="Pfam" id="PF13206"/>
    </source>
</evidence>
<proteinExistence type="predicted"/>
<evidence type="ECO:0000256" key="1">
    <source>
        <dbReference type="ARBA" id="ARBA00002523"/>
    </source>
</evidence>
<dbReference type="AlphaFoldDB" id="M4T9G6"/>
<evidence type="ECO:0000256" key="9">
    <source>
        <dbReference type="SAM" id="MobiDB-lite"/>
    </source>
</evidence>
<organism evidence="11">
    <name type="scientific">Trypanosoma brucei</name>
    <dbReference type="NCBI Taxonomy" id="5691"/>
    <lineage>
        <taxon>Eukaryota</taxon>
        <taxon>Discoba</taxon>
        <taxon>Euglenozoa</taxon>
        <taxon>Kinetoplastea</taxon>
        <taxon>Metakinetoplastina</taxon>
        <taxon>Trypanosomatida</taxon>
        <taxon>Trypanosomatidae</taxon>
        <taxon>Trypanosoma</taxon>
    </lineage>
</organism>
<accession>M4T9G6</accession>
<evidence type="ECO:0000256" key="4">
    <source>
        <dbReference type="ARBA" id="ARBA00022622"/>
    </source>
</evidence>
<dbReference type="GO" id="GO:0098552">
    <property type="term" value="C:side of membrane"/>
    <property type="evidence" value="ECO:0007669"/>
    <property type="project" value="UniProtKB-KW"/>
</dbReference>
<reference evidence="11" key="1">
    <citation type="submission" date="2013-02" db="EMBL/GenBank/DDBJ databases">
        <authorList>
            <person name="Cross G.A.M."/>
            <person name="Kim H.-S."/>
            <person name="Wickstead B."/>
        </authorList>
    </citation>
    <scope>NUCLEOTIDE SEQUENCE</scope>
    <source>
        <strain evidence="11">Lister 427</strain>
    </source>
</reference>
<feature type="compositionally biased region" description="Basic and acidic residues" evidence="9">
    <location>
        <begin position="307"/>
        <end position="329"/>
    </location>
</feature>
<evidence type="ECO:0000256" key="3">
    <source>
        <dbReference type="ARBA" id="ARBA00022475"/>
    </source>
</evidence>
<feature type="compositionally biased region" description="Basic and acidic residues" evidence="9">
    <location>
        <begin position="206"/>
        <end position="215"/>
    </location>
</feature>
<dbReference type="GO" id="GO:0005886">
    <property type="term" value="C:plasma membrane"/>
    <property type="evidence" value="ECO:0007669"/>
    <property type="project" value="UniProtKB-SubCell"/>
</dbReference>